<dbReference type="InterPro" id="IPR009009">
    <property type="entry name" value="RlpA-like_DPBB"/>
</dbReference>
<keyword evidence="3" id="KW-1185">Reference proteome</keyword>
<dbReference type="InParanoid" id="A0A2R6P2I0"/>
<dbReference type="Proteomes" id="UP000241394">
    <property type="component" value="Chromosome LG29"/>
</dbReference>
<evidence type="ECO:0000313" key="2">
    <source>
        <dbReference type="EMBL" id="PSR84496.1"/>
    </source>
</evidence>
<sequence length="139" mass="15375">MYQVSKMRSVSLALALVVGWLCFFHILLVAGDIGTATSYDPPYLPTRCKGYDKEQFPEGGLFVAACEGIWDNGAACGRRYRVRCISGLKRPCRHGSIVVQVVDVCRTIPCPATLLLSNTAFDYISKYPTAKINVEYAQM</sequence>
<comment type="caution">
    <text evidence="2">The sequence shown here is derived from an EMBL/GenBank/DDBJ whole genome shotgun (WGS) entry which is preliminary data.</text>
</comment>
<dbReference type="InterPro" id="IPR036908">
    <property type="entry name" value="RlpA-like_sf"/>
</dbReference>
<dbReference type="AlphaFoldDB" id="A0A2R6P2I0"/>
<dbReference type="PROSITE" id="PS50842">
    <property type="entry name" value="EXPANSIN_EG45"/>
    <property type="match status" value="1"/>
</dbReference>
<dbReference type="OrthoDB" id="587249at2759"/>
<accession>A0A2R6P2I0</accession>
<dbReference type="PANTHER" id="PTHR47480">
    <property type="entry name" value="EG45-LIKE DOMAIN CONTAINING PROTEIN"/>
    <property type="match status" value="1"/>
</dbReference>
<dbReference type="PANTHER" id="PTHR47480:SF5">
    <property type="entry name" value="EG45-LIKE DOMAIN CONTAINING PROTEIN"/>
    <property type="match status" value="1"/>
</dbReference>
<evidence type="ECO:0000259" key="1">
    <source>
        <dbReference type="PROSITE" id="PS50842"/>
    </source>
</evidence>
<feature type="domain" description="Expansin-like EG45" evidence="1">
    <location>
        <begin position="34"/>
        <end position="139"/>
    </location>
</feature>
<name>A0A2R6P2I0_ACTCC</name>
<reference evidence="3" key="2">
    <citation type="journal article" date="2018" name="BMC Genomics">
        <title>A manually annotated Actinidia chinensis var. chinensis (kiwifruit) genome highlights the challenges associated with draft genomes and gene prediction in plants.</title>
        <authorList>
            <person name="Pilkington S.M."/>
            <person name="Crowhurst R."/>
            <person name="Hilario E."/>
            <person name="Nardozza S."/>
            <person name="Fraser L."/>
            <person name="Peng Y."/>
            <person name="Gunaseelan K."/>
            <person name="Simpson R."/>
            <person name="Tahir J."/>
            <person name="Deroles S.C."/>
            <person name="Templeton K."/>
            <person name="Luo Z."/>
            <person name="Davy M."/>
            <person name="Cheng C."/>
            <person name="McNeilage M."/>
            <person name="Scaglione D."/>
            <person name="Liu Y."/>
            <person name="Zhang Q."/>
            <person name="Datson P."/>
            <person name="De Silva N."/>
            <person name="Gardiner S.E."/>
            <person name="Bassett H."/>
            <person name="Chagne D."/>
            <person name="McCallum J."/>
            <person name="Dzierzon H."/>
            <person name="Deng C."/>
            <person name="Wang Y.Y."/>
            <person name="Barron L."/>
            <person name="Manako K."/>
            <person name="Bowen J."/>
            <person name="Foster T.M."/>
            <person name="Erridge Z.A."/>
            <person name="Tiffin H."/>
            <person name="Waite C.N."/>
            <person name="Davies K.M."/>
            <person name="Grierson E.P."/>
            <person name="Laing W.A."/>
            <person name="Kirk R."/>
            <person name="Chen X."/>
            <person name="Wood M."/>
            <person name="Montefiori M."/>
            <person name="Brummell D.A."/>
            <person name="Schwinn K.E."/>
            <person name="Catanach A."/>
            <person name="Fullerton C."/>
            <person name="Li D."/>
            <person name="Meiyalaghan S."/>
            <person name="Nieuwenhuizen N."/>
            <person name="Read N."/>
            <person name="Prakash R."/>
            <person name="Hunter D."/>
            <person name="Zhang H."/>
            <person name="McKenzie M."/>
            <person name="Knabel M."/>
            <person name="Harris A."/>
            <person name="Allan A.C."/>
            <person name="Gleave A."/>
            <person name="Chen A."/>
            <person name="Janssen B.J."/>
            <person name="Plunkett B."/>
            <person name="Ampomah-Dwamena C."/>
            <person name="Voogd C."/>
            <person name="Leif D."/>
            <person name="Lafferty D."/>
            <person name="Souleyre E.J.F."/>
            <person name="Varkonyi-Gasic E."/>
            <person name="Gambi F."/>
            <person name="Hanley J."/>
            <person name="Yao J.L."/>
            <person name="Cheung J."/>
            <person name="David K.M."/>
            <person name="Warren B."/>
            <person name="Marsh K."/>
            <person name="Snowden K.C."/>
            <person name="Lin-Wang K."/>
            <person name="Brian L."/>
            <person name="Martinez-Sanchez M."/>
            <person name="Wang M."/>
            <person name="Ileperuma N."/>
            <person name="Macnee N."/>
            <person name="Campin R."/>
            <person name="McAtee P."/>
            <person name="Drummond R.S.M."/>
            <person name="Espley R.V."/>
            <person name="Ireland H.S."/>
            <person name="Wu R."/>
            <person name="Atkinson R.G."/>
            <person name="Karunairetnam S."/>
            <person name="Bulley S."/>
            <person name="Chunkath S."/>
            <person name="Hanley Z."/>
            <person name="Storey R."/>
            <person name="Thrimawithana A.H."/>
            <person name="Thomson S."/>
            <person name="David C."/>
            <person name="Testolin R."/>
            <person name="Huang H."/>
            <person name="Hellens R.P."/>
            <person name="Schaffer R.J."/>
        </authorList>
    </citation>
    <scope>NUCLEOTIDE SEQUENCE [LARGE SCALE GENOMIC DNA]</scope>
    <source>
        <strain evidence="3">cv. Red5</strain>
    </source>
</reference>
<organism evidence="2 3">
    <name type="scientific">Actinidia chinensis var. chinensis</name>
    <name type="common">Chinese soft-hair kiwi</name>
    <dbReference type="NCBI Taxonomy" id="1590841"/>
    <lineage>
        <taxon>Eukaryota</taxon>
        <taxon>Viridiplantae</taxon>
        <taxon>Streptophyta</taxon>
        <taxon>Embryophyta</taxon>
        <taxon>Tracheophyta</taxon>
        <taxon>Spermatophyta</taxon>
        <taxon>Magnoliopsida</taxon>
        <taxon>eudicotyledons</taxon>
        <taxon>Gunneridae</taxon>
        <taxon>Pentapetalae</taxon>
        <taxon>asterids</taxon>
        <taxon>Ericales</taxon>
        <taxon>Actinidiaceae</taxon>
        <taxon>Actinidia</taxon>
    </lineage>
</organism>
<gene>
    <name evidence="2" type="ORF">CEY00_Acc32581</name>
</gene>
<protein>
    <submittedName>
        <fullName evidence="2">EG45-like domain containing protein</fullName>
    </submittedName>
</protein>
<dbReference type="OMA" id="CKGRSIV"/>
<reference evidence="2 3" key="1">
    <citation type="submission" date="2017-07" db="EMBL/GenBank/DDBJ databases">
        <title>An improved, manually edited Actinidia chinensis var. chinensis (kiwifruit) genome highlights the challenges associated with draft genomes and gene prediction in plants.</title>
        <authorList>
            <person name="Pilkington S."/>
            <person name="Crowhurst R."/>
            <person name="Hilario E."/>
            <person name="Nardozza S."/>
            <person name="Fraser L."/>
            <person name="Peng Y."/>
            <person name="Gunaseelan K."/>
            <person name="Simpson R."/>
            <person name="Tahir J."/>
            <person name="Deroles S."/>
            <person name="Templeton K."/>
            <person name="Luo Z."/>
            <person name="Davy M."/>
            <person name="Cheng C."/>
            <person name="Mcneilage M."/>
            <person name="Scaglione D."/>
            <person name="Liu Y."/>
            <person name="Zhang Q."/>
            <person name="Datson P."/>
            <person name="De Silva N."/>
            <person name="Gardiner S."/>
            <person name="Bassett H."/>
            <person name="Chagne D."/>
            <person name="Mccallum J."/>
            <person name="Dzierzon H."/>
            <person name="Deng C."/>
            <person name="Wang Y.-Y."/>
            <person name="Barron N."/>
            <person name="Manako K."/>
            <person name="Bowen J."/>
            <person name="Foster T."/>
            <person name="Erridge Z."/>
            <person name="Tiffin H."/>
            <person name="Waite C."/>
            <person name="Davies K."/>
            <person name="Grierson E."/>
            <person name="Laing W."/>
            <person name="Kirk R."/>
            <person name="Chen X."/>
            <person name="Wood M."/>
            <person name="Montefiori M."/>
            <person name="Brummell D."/>
            <person name="Schwinn K."/>
            <person name="Catanach A."/>
            <person name="Fullerton C."/>
            <person name="Li D."/>
            <person name="Meiyalaghan S."/>
            <person name="Nieuwenhuizen N."/>
            <person name="Read N."/>
            <person name="Prakash R."/>
            <person name="Hunter D."/>
            <person name="Zhang H."/>
            <person name="Mckenzie M."/>
            <person name="Knabel M."/>
            <person name="Harris A."/>
            <person name="Allan A."/>
            <person name="Chen A."/>
            <person name="Janssen B."/>
            <person name="Plunkett B."/>
            <person name="Dwamena C."/>
            <person name="Voogd C."/>
            <person name="Leif D."/>
            <person name="Lafferty D."/>
            <person name="Souleyre E."/>
            <person name="Varkonyi-Gasic E."/>
            <person name="Gambi F."/>
            <person name="Hanley J."/>
            <person name="Yao J.-L."/>
            <person name="Cheung J."/>
            <person name="David K."/>
            <person name="Warren B."/>
            <person name="Marsh K."/>
            <person name="Snowden K."/>
            <person name="Lin-Wang K."/>
            <person name="Brian L."/>
            <person name="Martinez-Sanchez M."/>
            <person name="Wang M."/>
            <person name="Ileperuma N."/>
            <person name="Macnee N."/>
            <person name="Campin R."/>
            <person name="Mcatee P."/>
            <person name="Drummond R."/>
            <person name="Espley R."/>
            <person name="Ireland H."/>
            <person name="Wu R."/>
            <person name="Atkinson R."/>
            <person name="Karunairetnam S."/>
            <person name="Bulley S."/>
            <person name="Chunkath S."/>
            <person name="Hanley Z."/>
            <person name="Storey R."/>
            <person name="Thrimawithana A."/>
            <person name="Thomson S."/>
            <person name="David C."/>
            <person name="Testolin R."/>
        </authorList>
    </citation>
    <scope>NUCLEOTIDE SEQUENCE [LARGE SCALE GENOMIC DNA]</scope>
    <source>
        <strain evidence="3">cv. Red5</strain>
        <tissue evidence="2">Young leaf</tissue>
    </source>
</reference>
<dbReference type="Gene3D" id="2.40.40.10">
    <property type="entry name" value="RlpA-like domain"/>
    <property type="match status" value="1"/>
</dbReference>
<dbReference type="Pfam" id="PF03330">
    <property type="entry name" value="DPBB_1"/>
    <property type="match status" value="1"/>
</dbReference>
<evidence type="ECO:0000313" key="3">
    <source>
        <dbReference type="Proteomes" id="UP000241394"/>
    </source>
</evidence>
<dbReference type="STRING" id="1590841.A0A2R6P2I0"/>
<dbReference type="Gramene" id="PSR84496">
    <property type="protein sequence ID" value="PSR84496"/>
    <property type="gene ID" value="CEY00_Acc32581"/>
</dbReference>
<proteinExistence type="predicted"/>
<dbReference type="CDD" id="cd22269">
    <property type="entry name" value="DPBB_EG45-like"/>
    <property type="match status" value="1"/>
</dbReference>
<dbReference type="SUPFAM" id="SSF50685">
    <property type="entry name" value="Barwin-like endoglucanases"/>
    <property type="match status" value="1"/>
</dbReference>
<dbReference type="EMBL" id="NKQK01000029">
    <property type="protein sequence ID" value="PSR84496.1"/>
    <property type="molecule type" value="Genomic_DNA"/>
</dbReference>
<dbReference type="InterPro" id="IPR007112">
    <property type="entry name" value="Expansin/allergen_DPBB_dom"/>
</dbReference>